<evidence type="ECO:0000313" key="1">
    <source>
        <dbReference type="EMBL" id="SHI65593.1"/>
    </source>
</evidence>
<dbReference type="EMBL" id="FQZP01000006">
    <property type="protein sequence ID" value="SHI65593.1"/>
    <property type="molecule type" value="Genomic_DNA"/>
</dbReference>
<name>A0A1M6CXJ0_9FIRM</name>
<accession>A0A1M6CXJ0</accession>
<proteinExistence type="predicted"/>
<reference evidence="1 2" key="1">
    <citation type="submission" date="2016-11" db="EMBL/GenBank/DDBJ databases">
        <authorList>
            <person name="Varghese N."/>
            <person name="Submissions S."/>
        </authorList>
    </citation>
    <scope>NUCLEOTIDE SEQUENCE [LARGE SCALE GENOMIC DNA]</scope>
    <source>
        <strain evidence="1 2">DSM 19027</strain>
    </source>
</reference>
<organism evidence="1 2">
    <name type="scientific">Thermoclostridium caenicola</name>
    <dbReference type="NCBI Taxonomy" id="659425"/>
    <lineage>
        <taxon>Bacteria</taxon>
        <taxon>Bacillati</taxon>
        <taxon>Bacillota</taxon>
        <taxon>Clostridia</taxon>
        <taxon>Eubacteriales</taxon>
        <taxon>Oscillospiraceae</taxon>
        <taxon>Thermoclostridium</taxon>
    </lineage>
</organism>
<dbReference type="RefSeq" id="WP_149677893.1">
    <property type="nucleotide sequence ID" value="NZ_FQZP01000006.1"/>
</dbReference>
<sequence>MFLQDDSRIACHMNATSKAVYRNPKKVKGVVRMRLKRVVAWLLCVLMIVLAMPTFASATSANCAATETDVSEFQTASGQPDDFMSAVNDVIEANKKYQAVIDRVNARYGTKVRLATPEELKKVGLIPEKITISPEEFEAELIREIEASKAANLEAQEAASKLKRIKSDESGSGVCSPGRITTPMASYPYYHSKQVKGANVHLEARVFDTGGYWKFSSVESVWTTSTQSIPYPWFFAETYNYEFIDSRRTCAINIWFYYR</sequence>
<dbReference type="AlphaFoldDB" id="A0A1M6CXJ0"/>
<dbReference type="Proteomes" id="UP000324781">
    <property type="component" value="Unassembled WGS sequence"/>
</dbReference>
<gene>
    <name evidence="1" type="ORF">SAMN05444373_100619</name>
</gene>
<protein>
    <submittedName>
        <fullName evidence="1">Uncharacterized protein</fullName>
    </submittedName>
</protein>
<keyword evidence="2" id="KW-1185">Reference proteome</keyword>
<evidence type="ECO:0000313" key="2">
    <source>
        <dbReference type="Proteomes" id="UP000324781"/>
    </source>
</evidence>
<dbReference type="OrthoDB" id="10008617at2"/>